<reference evidence="2" key="1">
    <citation type="submission" date="2020-02" db="EMBL/GenBank/DDBJ databases">
        <authorList>
            <person name="Meier V. D."/>
        </authorList>
    </citation>
    <scope>NUCLEOTIDE SEQUENCE</scope>
    <source>
        <strain evidence="2">AVDCRST_MAG96</strain>
    </source>
</reference>
<organism evidence="2">
    <name type="scientific">uncultured Segetibacter sp</name>
    <dbReference type="NCBI Taxonomy" id="481133"/>
    <lineage>
        <taxon>Bacteria</taxon>
        <taxon>Pseudomonadati</taxon>
        <taxon>Bacteroidota</taxon>
        <taxon>Chitinophagia</taxon>
        <taxon>Chitinophagales</taxon>
        <taxon>Chitinophagaceae</taxon>
        <taxon>Segetibacter</taxon>
        <taxon>environmental samples</taxon>
    </lineage>
</organism>
<name>A0A6J4S037_9BACT</name>
<evidence type="ECO:0000259" key="1">
    <source>
        <dbReference type="Pfam" id="PF07862"/>
    </source>
</evidence>
<feature type="domain" description="Nif11" evidence="1">
    <location>
        <begin position="12"/>
        <end position="58"/>
    </location>
</feature>
<evidence type="ECO:0000313" key="2">
    <source>
        <dbReference type="EMBL" id="CAA9479614.1"/>
    </source>
</evidence>
<protein>
    <recommendedName>
        <fullName evidence="1">Nif11 domain-containing protein</fullName>
    </recommendedName>
</protein>
<dbReference type="Pfam" id="PF07862">
    <property type="entry name" value="Nif11"/>
    <property type="match status" value="1"/>
</dbReference>
<sequence>MNVVTNLQTTSNSLEQFYQELLKSPELQAKLKEASDPESLCQMAVQLGEEMGYSFTIEQVRAALAIEVAIGGDVIEESNLSAGSSPVAFASGFSRKG</sequence>
<accession>A0A6J4S037</accession>
<gene>
    <name evidence="2" type="ORF">AVDCRST_MAG96-936</name>
</gene>
<dbReference type="InterPro" id="IPR012903">
    <property type="entry name" value="Nif11"/>
</dbReference>
<dbReference type="EMBL" id="CADCVN010000354">
    <property type="protein sequence ID" value="CAA9479614.1"/>
    <property type="molecule type" value="Genomic_DNA"/>
</dbReference>
<proteinExistence type="predicted"/>
<dbReference type="AlphaFoldDB" id="A0A6J4S037"/>